<dbReference type="eggNOG" id="ENOG502SQ9B">
    <property type="taxonomic scope" value="Eukaryota"/>
</dbReference>
<dbReference type="RefSeq" id="XP_007680165.1">
    <property type="nucleotide sequence ID" value="XM_007681975.1"/>
</dbReference>
<feature type="compositionally biased region" description="Acidic residues" evidence="1">
    <location>
        <begin position="55"/>
        <end position="67"/>
    </location>
</feature>
<protein>
    <submittedName>
        <fullName evidence="2">Uncharacterized protein</fullName>
    </submittedName>
</protein>
<feature type="compositionally biased region" description="Acidic residues" evidence="1">
    <location>
        <begin position="155"/>
        <end position="171"/>
    </location>
</feature>
<evidence type="ECO:0000313" key="2">
    <source>
        <dbReference type="EMBL" id="EMC92871.1"/>
    </source>
</evidence>
<feature type="compositionally biased region" description="Low complexity" evidence="1">
    <location>
        <begin position="486"/>
        <end position="496"/>
    </location>
</feature>
<dbReference type="EMBL" id="KB445561">
    <property type="protein sequence ID" value="EMC92871.1"/>
    <property type="molecule type" value="Genomic_DNA"/>
</dbReference>
<feature type="region of interest" description="Disordered" evidence="1">
    <location>
        <begin position="426"/>
        <end position="453"/>
    </location>
</feature>
<feature type="region of interest" description="Disordered" evidence="1">
    <location>
        <begin position="1"/>
        <end position="225"/>
    </location>
</feature>
<sequence length="509" mass="54443">MAAPTRHAASSKGSPEVSAKHGKTPITESTSSCGARQDNGTLGSDEAAEGPQTPSDDEMNDDNDTPDDFALSGAHKVHKGQRLAGLDNPPTEQTVAGAVRDEGDEPDDAYTAVEDIADSDTDEQREREGPSMILEDDDDETDSDEYDSDGSSGLDSDDEGDTTDEETEEEMMLTLQQMRRRAALTPAPAPSPKTPTPTPTPTPASRSLGRRAHTTDSPAAVRGARGPRMGTFVVDRTRAALSADVTGKRIKLKPPVLPTERERAFWERAAKTASVSRGSTPRSDNFYTHGPRVQEGAPQPFTTRMTLGSMFGGNLDILRNNDAAGVGAEMYPAAFGRRGSTLSDMVNSDGEFDDLNMQDFIDLGNASDSEEPSSATASIMSPTQSDLCNSFSSLDPRRNESLLDHLDQKRDLVGAFRRNQNVVRHVSSLPSHPAKRASTSEYNALQKGRRAAANTPITPARKKRVSQDLTSTGAGVKKYVAHATPGRRPGSRGSSSVHGASQMLSTTLM</sequence>
<name>M2M8Y8_BAUPA</name>
<evidence type="ECO:0000256" key="1">
    <source>
        <dbReference type="SAM" id="MobiDB-lite"/>
    </source>
</evidence>
<dbReference type="GeneID" id="19110441"/>
<proteinExistence type="predicted"/>
<feature type="compositionally biased region" description="Polar residues" evidence="1">
    <location>
        <begin position="497"/>
        <end position="509"/>
    </location>
</feature>
<organism evidence="2 3">
    <name type="scientific">Baudoinia panamericana (strain UAMH 10762)</name>
    <name type="common">Angels' share fungus</name>
    <name type="synonym">Baudoinia compniacensis (strain UAMH 10762)</name>
    <dbReference type="NCBI Taxonomy" id="717646"/>
    <lineage>
        <taxon>Eukaryota</taxon>
        <taxon>Fungi</taxon>
        <taxon>Dikarya</taxon>
        <taxon>Ascomycota</taxon>
        <taxon>Pezizomycotina</taxon>
        <taxon>Dothideomycetes</taxon>
        <taxon>Dothideomycetidae</taxon>
        <taxon>Mycosphaerellales</taxon>
        <taxon>Teratosphaeriaceae</taxon>
        <taxon>Baudoinia</taxon>
    </lineage>
</organism>
<dbReference type="Proteomes" id="UP000011761">
    <property type="component" value="Unassembled WGS sequence"/>
</dbReference>
<feature type="compositionally biased region" description="Polar residues" evidence="1">
    <location>
        <begin position="26"/>
        <end position="42"/>
    </location>
</feature>
<feature type="region of interest" description="Disordered" evidence="1">
    <location>
        <begin position="272"/>
        <end position="300"/>
    </location>
</feature>
<dbReference type="KEGG" id="bcom:BAUCODRAFT_264981"/>
<gene>
    <name evidence="2" type="ORF">BAUCODRAFT_264981</name>
</gene>
<feature type="compositionally biased region" description="Pro residues" evidence="1">
    <location>
        <begin position="187"/>
        <end position="202"/>
    </location>
</feature>
<keyword evidence="3" id="KW-1185">Reference proteome</keyword>
<dbReference type="HOGENOM" id="CLU_535254_0_0_1"/>
<dbReference type="OrthoDB" id="5399183at2759"/>
<dbReference type="AlphaFoldDB" id="M2M8Y8"/>
<feature type="region of interest" description="Disordered" evidence="1">
    <location>
        <begin position="480"/>
        <end position="509"/>
    </location>
</feature>
<accession>M2M8Y8</accession>
<feature type="compositionally biased region" description="Acidic residues" evidence="1">
    <location>
        <begin position="134"/>
        <end position="148"/>
    </location>
</feature>
<evidence type="ECO:0000313" key="3">
    <source>
        <dbReference type="Proteomes" id="UP000011761"/>
    </source>
</evidence>
<reference evidence="2 3" key="1">
    <citation type="journal article" date="2012" name="PLoS Pathog.">
        <title>Diverse lifestyles and strategies of plant pathogenesis encoded in the genomes of eighteen Dothideomycetes fungi.</title>
        <authorList>
            <person name="Ohm R.A."/>
            <person name="Feau N."/>
            <person name="Henrissat B."/>
            <person name="Schoch C.L."/>
            <person name="Horwitz B.A."/>
            <person name="Barry K.W."/>
            <person name="Condon B.J."/>
            <person name="Copeland A.C."/>
            <person name="Dhillon B."/>
            <person name="Glaser F."/>
            <person name="Hesse C.N."/>
            <person name="Kosti I."/>
            <person name="LaButti K."/>
            <person name="Lindquist E.A."/>
            <person name="Lucas S."/>
            <person name="Salamov A.A."/>
            <person name="Bradshaw R.E."/>
            <person name="Ciuffetti L."/>
            <person name="Hamelin R.C."/>
            <person name="Kema G.H.J."/>
            <person name="Lawrence C."/>
            <person name="Scott J.A."/>
            <person name="Spatafora J.W."/>
            <person name="Turgeon B.G."/>
            <person name="de Wit P.J.G.M."/>
            <person name="Zhong S."/>
            <person name="Goodwin S.B."/>
            <person name="Grigoriev I.V."/>
        </authorList>
    </citation>
    <scope>NUCLEOTIDE SEQUENCE [LARGE SCALE GENOMIC DNA]</scope>
    <source>
        <strain evidence="2 3">UAMH 10762</strain>
    </source>
</reference>
<feature type="compositionally biased region" description="Polar residues" evidence="1">
    <location>
        <begin position="273"/>
        <end position="286"/>
    </location>
</feature>